<name>A0A8X7ZAS9_POPTO</name>
<dbReference type="EMBL" id="JAAWWB010000016">
    <property type="protein sequence ID" value="KAG6764472.1"/>
    <property type="molecule type" value="Genomic_DNA"/>
</dbReference>
<proteinExistence type="predicted"/>
<evidence type="ECO:0000313" key="2">
    <source>
        <dbReference type="EMBL" id="KAG6764472.1"/>
    </source>
</evidence>
<comment type="caution">
    <text evidence="2">The sequence shown here is derived from an EMBL/GenBank/DDBJ whole genome shotgun (WGS) entry which is preliminary data.</text>
</comment>
<dbReference type="PANTHER" id="PTHR35986">
    <property type="entry name" value="EXPRESSED PROTEIN"/>
    <property type="match status" value="1"/>
</dbReference>
<feature type="compositionally biased region" description="Basic residues" evidence="1">
    <location>
        <begin position="315"/>
        <end position="327"/>
    </location>
</feature>
<sequence length="340" mass="38156">MGEALFDLEQLLKSQKEALTLEEANILQTCKSKAVRQFTAGVITGATVAWAGMYFNTSLCSTTTAYLIICSILAATWKLSRFAQANISGGAAVLFGFWRFNQSLDSCVDHILAMDGSRLQKELANIMANKYRDDPWSMHRLNKHFYSENVFVDSNSDRPIIRIRNRNFFVDDVAYGQRTHDSDSHNVSHVDSDVKRADVESKKVPGFGPGLGLNKCTLMEKEVTFSPVWTGLSAAPDKIFYSFNESIHSVVDPLFTVVSFSAGRGKTREKLRKGMKPGADVMEDPLESIFGFMASVEEIHHPGASGKPARVLNRSQKRSYHRRRMRHRETSLDSEHLQPL</sequence>
<gene>
    <name evidence="2" type="ORF">POTOM_031941</name>
</gene>
<accession>A0A8X7ZAS9</accession>
<dbReference type="OrthoDB" id="1899410at2759"/>
<evidence type="ECO:0000313" key="3">
    <source>
        <dbReference type="Proteomes" id="UP000886885"/>
    </source>
</evidence>
<feature type="region of interest" description="Disordered" evidence="1">
    <location>
        <begin position="301"/>
        <end position="340"/>
    </location>
</feature>
<feature type="compositionally biased region" description="Basic and acidic residues" evidence="1">
    <location>
        <begin position="328"/>
        <end position="340"/>
    </location>
</feature>
<protein>
    <submittedName>
        <fullName evidence="2">Uncharacterized protein</fullName>
    </submittedName>
</protein>
<keyword evidence="3" id="KW-1185">Reference proteome</keyword>
<reference evidence="2" key="1">
    <citation type="journal article" date="2020" name="bioRxiv">
        <title>Hybrid origin of Populus tomentosa Carr. identified through genome sequencing and phylogenomic analysis.</title>
        <authorList>
            <person name="An X."/>
            <person name="Gao K."/>
            <person name="Chen Z."/>
            <person name="Li J."/>
            <person name="Yang X."/>
            <person name="Yang X."/>
            <person name="Zhou J."/>
            <person name="Guo T."/>
            <person name="Zhao T."/>
            <person name="Huang S."/>
            <person name="Miao D."/>
            <person name="Khan W.U."/>
            <person name="Rao P."/>
            <person name="Ye M."/>
            <person name="Lei B."/>
            <person name="Liao W."/>
            <person name="Wang J."/>
            <person name="Ji L."/>
            <person name="Li Y."/>
            <person name="Guo B."/>
            <person name="Mustafa N.S."/>
            <person name="Li S."/>
            <person name="Yun Q."/>
            <person name="Keller S.R."/>
            <person name="Mao J."/>
            <person name="Zhang R."/>
            <person name="Strauss S.H."/>
        </authorList>
    </citation>
    <scope>NUCLEOTIDE SEQUENCE</scope>
    <source>
        <strain evidence="2">GM15</strain>
        <tissue evidence="2">Leaf</tissue>
    </source>
</reference>
<organism evidence="2 3">
    <name type="scientific">Populus tomentosa</name>
    <name type="common">Chinese white poplar</name>
    <dbReference type="NCBI Taxonomy" id="118781"/>
    <lineage>
        <taxon>Eukaryota</taxon>
        <taxon>Viridiplantae</taxon>
        <taxon>Streptophyta</taxon>
        <taxon>Embryophyta</taxon>
        <taxon>Tracheophyta</taxon>
        <taxon>Spermatophyta</taxon>
        <taxon>Magnoliopsida</taxon>
        <taxon>eudicotyledons</taxon>
        <taxon>Gunneridae</taxon>
        <taxon>Pentapetalae</taxon>
        <taxon>rosids</taxon>
        <taxon>fabids</taxon>
        <taxon>Malpighiales</taxon>
        <taxon>Salicaceae</taxon>
        <taxon>Saliceae</taxon>
        <taxon>Populus</taxon>
    </lineage>
</organism>
<evidence type="ECO:0000256" key="1">
    <source>
        <dbReference type="SAM" id="MobiDB-lite"/>
    </source>
</evidence>
<dbReference type="AlphaFoldDB" id="A0A8X7ZAS9"/>
<dbReference type="Proteomes" id="UP000886885">
    <property type="component" value="Chromosome 8D"/>
</dbReference>
<dbReference type="PANTHER" id="PTHR35986:SF1">
    <property type="entry name" value="OS10G0430800 PROTEIN"/>
    <property type="match status" value="1"/>
</dbReference>